<keyword evidence="4" id="KW-0012">Acyltransferase</keyword>
<gene>
    <name evidence="6" type="ORF">PQJ61_02685</name>
</gene>
<dbReference type="GO" id="GO:0031405">
    <property type="term" value="F:lipoic acid binding"/>
    <property type="evidence" value="ECO:0007669"/>
    <property type="project" value="TreeGrafter"/>
</dbReference>
<comment type="similarity">
    <text evidence="2">Belongs to the 2-oxoacid dehydrogenase family.</text>
</comment>
<evidence type="ECO:0000256" key="1">
    <source>
        <dbReference type="ARBA" id="ARBA00001938"/>
    </source>
</evidence>
<keyword evidence="3" id="KW-0808">Transferase</keyword>
<accession>A0AAJ1ID82</accession>
<dbReference type="PROSITE" id="PS51826">
    <property type="entry name" value="PSBD"/>
    <property type="match status" value="1"/>
</dbReference>
<organism evidence="6 7">
    <name type="scientific">Candidatus Thalassospirochaeta sargassi</name>
    <dbReference type="NCBI Taxonomy" id="3119039"/>
    <lineage>
        <taxon>Bacteria</taxon>
        <taxon>Pseudomonadati</taxon>
        <taxon>Spirochaetota</taxon>
        <taxon>Spirochaetia</taxon>
        <taxon>Spirochaetales</taxon>
        <taxon>Spirochaetaceae</taxon>
        <taxon>Candidatus Thalassospirochaeta</taxon>
    </lineage>
</organism>
<dbReference type="EMBL" id="JAQQAL010000008">
    <property type="protein sequence ID" value="MDC7225653.1"/>
    <property type="molecule type" value="Genomic_DNA"/>
</dbReference>
<dbReference type="SUPFAM" id="SSF52777">
    <property type="entry name" value="CoA-dependent acyltransferases"/>
    <property type="match status" value="1"/>
</dbReference>
<dbReference type="InterPro" id="IPR023213">
    <property type="entry name" value="CAT-like_dom_sf"/>
</dbReference>
<dbReference type="InterPro" id="IPR050743">
    <property type="entry name" value="2-oxoacid_DH_E2_comp"/>
</dbReference>
<evidence type="ECO:0000313" key="7">
    <source>
        <dbReference type="Proteomes" id="UP001221217"/>
    </source>
</evidence>
<dbReference type="AlphaFoldDB" id="A0AAJ1ID82"/>
<dbReference type="PANTHER" id="PTHR43178">
    <property type="entry name" value="DIHYDROLIPOAMIDE ACETYLTRANSFERASE COMPONENT OF PYRUVATE DEHYDROGENASE COMPLEX"/>
    <property type="match status" value="1"/>
</dbReference>
<dbReference type="SUPFAM" id="SSF47005">
    <property type="entry name" value="Peripheral subunit-binding domain of 2-oxo acid dehydrogenase complex"/>
    <property type="match status" value="1"/>
</dbReference>
<dbReference type="Pfam" id="PF00198">
    <property type="entry name" value="2-oxoacid_dh"/>
    <property type="match status" value="1"/>
</dbReference>
<name>A0AAJ1ID82_9SPIO</name>
<evidence type="ECO:0000313" key="6">
    <source>
        <dbReference type="EMBL" id="MDC7225653.1"/>
    </source>
</evidence>
<dbReference type="Gene3D" id="3.30.559.10">
    <property type="entry name" value="Chloramphenicol acetyltransferase-like domain"/>
    <property type="match status" value="1"/>
</dbReference>
<evidence type="ECO:0000256" key="2">
    <source>
        <dbReference type="ARBA" id="ARBA00007317"/>
    </source>
</evidence>
<evidence type="ECO:0000256" key="3">
    <source>
        <dbReference type="ARBA" id="ARBA00022679"/>
    </source>
</evidence>
<protein>
    <submittedName>
        <fullName evidence="6">Dihydrolipoamide acetyltransferase family protein</fullName>
    </submittedName>
</protein>
<dbReference type="InterPro" id="IPR001078">
    <property type="entry name" value="2-oxoacid_DH_actylTfrase"/>
</dbReference>
<dbReference type="PANTHER" id="PTHR43178:SF5">
    <property type="entry name" value="LIPOAMIDE ACYLTRANSFERASE COMPONENT OF BRANCHED-CHAIN ALPHA-KETO ACID DEHYDROGENASE COMPLEX, MITOCHONDRIAL"/>
    <property type="match status" value="1"/>
</dbReference>
<reference evidence="6 7" key="1">
    <citation type="submission" date="2022-12" db="EMBL/GenBank/DDBJ databases">
        <title>Metagenome assembled genome from gulf of manar.</title>
        <authorList>
            <person name="Kohli P."/>
            <person name="Pk S."/>
            <person name="Venkata Ramana C."/>
            <person name="Sasikala C."/>
        </authorList>
    </citation>
    <scope>NUCLEOTIDE SEQUENCE [LARGE SCALE GENOMIC DNA]</scope>
    <source>
        <strain evidence="6">JB008</strain>
    </source>
</reference>
<proteinExistence type="inferred from homology"/>
<dbReference type="Gene3D" id="4.10.320.10">
    <property type="entry name" value="E3-binding domain"/>
    <property type="match status" value="1"/>
</dbReference>
<comment type="cofactor">
    <cofactor evidence="1">
        <name>(R)-lipoate</name>
        <dbReference type="ChEBI" id="CHEBI:83088"/>
    </cofactor>
</comment>
<evidence type="ECO:0000259" key="5">
    <source>
        <dbReference type="PROSITE" id="PS51826"/>
    </source>
</evidence>
<sequence length="326" mass="35058">MKIIPAVPAARRIASERNIDLSAVKGTGDYGAVLTRDILACKAESVKLTPVAAAMADYYQIDTASISSGSGKIKKADILAQLNSMGGGAEDGSAAEFDEMPMNGMRNVIAENMLNSLSTQPQYTMCAELDTTEVFKFLAEAKKAFSAYAGTKLTFTDVMVKMTAVALRLHPKVNSSLVDGTIRRYNTAHVGIAVALDEGLIVPVVKYADRLSLSAINRLGHDLITKARENRLTKDQYSGSSFSISNLGNYPVDFSTPIINTPEGGILGISKTSKKPVVMDDEIVIRTMTGFSLTLDHRIIDGIEGAKFLKTLEELLANPMCVLVDL</sequence>
<feature type="domain" description="Peripheral subunit-binding (PSBD)" evidence="5">
    <location>
        <begin position="5"/>
        <end position="42"/>
    </location>
</feature>
<dbReference type="GO" id="GO:0016407">
    <property type="term" value="F:acetyltransferase activity"/>
    <property type="evidence" value="ECO:0007669"/>
    <property type="project" value="TreeGrafter"/>
</dbReference>
<comment type="caution">
    <text evidence="6">The sequence shown here is derived from an EMBL/GenBank/DDBJ whole genome shotgun (WGS) entry which is preliminary data.</text>
</comment>
<dbReference type="InterPro" id="IPR036625">
    <property type="entry name" value="E3-bd_dom_sf"/>
</dbReference>
<dbReference type="Pfam" id="PF02817">
    <property type="entry name" value="E3_binding"/>
    <property type="match status" value="1"/>
</dbReference>
<evidence type="ECO:0000256" key="4">
    <source>
        <dbReference type="ARBA" id="ARBA00023315"/>
    </source>
</evidence>
<dbReference type="Proteomes" id="UP001221217">
    <property type="component" value="Unassembled WGS sequence"/>
</dbReference>
<dbReference type="InterPro" id="IPR004167">
    <property type="entry name" value="PSBD"/>
</dbReference>
<dbReference type="GO" id="GO:0005737">
    <property type="term" value="C:cytoplasm"/>
    <property type="evidence" value="ECO:0007669"/>
    <property type="project" value="TreeGrafter"/>
</dbReference>